<dbReference type="Proteomes" id="UP000254575">
    <property type="component" value="Unassembled WGS sequence"/>
</dbReference>
<organism evidence="1 2">
    <name type="scientific">Suttonella indologenes</name>
    <dbReference type="NCBI Taxonomy" id="13276"/>
    <lineage>
        <taxon>Bacteria</taxon>
        <taxon>Pseudomonadati</taxon>
        <taxon>Pseudomonadota</taxon>
        <taxon>Gammaproteobacteria</taxon>
        <taxon>Cardiobacteriales</taxon>
        <taxon>Cardiobacteriaceae</taxon>
        <taxon>Suttonella</taxon>
    </lineage>
</organism>
<reference evidence="1 2" key="1">
    <citation type="submission" date="2018-06" db="EMBL/GenBank/DDBJ databases">
        <authorList>
            <consortium name="Pathogen Informatics"/>
            <person name="Doyle S."/>
        </authorList>
    </citation>
    <scope>NUCLEOTIDE SEQUENCE [LARGE SCALE GENOMIC DNA]</scope>
    <source>
        <strain evidence="1 2">NCTC10717</strain>
    </source>
</reference>
<name>A0A380N1K1_9GAMM</name>
<accession>A0A380N1K1</accession>
<keyword evidence="2" id="KW-1185">Reference proteome</keyword>
<evidence type="ECO:0000313" key="2">
    <source>
        <dbReference type="Proteomes" id="UP000254575"/>
    </source>
</evidence>
<proteinExistence type="predicted"/>
<evidence type="ECO:0000313" key="1">
    <source>
        <dbReference type="EMBL" id="SUO98660.1"/>
    </source>
</evidence>
<dbReference type="EMBL" id="UHIA01000004">
    <property type="protein sequence ID" value="SUO98660.1"/>
    <property type="molecule type" value="Genomic_DNA"/>
</dbReference>
<dbReference type="AlphaFoldDB" id="A0A380N1K1"/>
<gene>
    <name evidence="1" type="ORF">NCTC10717_02416</name>
</gene>
<protein>
    <submittedName>
        <fullName evidence="1">Uncharacterized protein</fullName>
    </submittedName>
</protein>
<sequence length="113" mass="12541">MRPGIRPFPTKTSMKYFLIFGTLLFSLTARAYAPGLSCQMQGETVQCIGSYSDGSSVFGVDIKVLDYNDKVLFEGALDKESRIEFPKSVVSEYYVKFDGGSGHILELDHADIQ</sequence>